<evidence type="ECO:0000256" key="3">
    <source>
        <dbReference type="ARBA" id="ARBA00004749"/>
    </source>
</evidence>
<comment type="subcellular location">
    <subcellularLocation>
        <location evidence="2">Cytoplasm</location>
    </subcellularLocation>
</comment>
<dbReference type="GO" id="GO:0019168">
    <property type="term" value="F:2-polyprenylphenol 6-hydroxylase activity"/>
    <property type="evidence" value="ECO:0007669"/>
    <property type="project" value="TreeGrafter"/>
</dbReference>
<keyword evidence="10" id="KW-0503">Monooxygenase</keyword>
<keyword evidence="7" id="KW-0831">Ubiquinone biosynthesis</keyword>
<dbReference type="InterPro" id="IPR036188">
    <property type="entry name" value="FAD/NAD-bd_sf"/>
</dbReference>
<proteinExistence type="inferred from homology"/>
<name>A0A9X3APT4_9GAMM</name>
<dbReference type="EMBL" id="JAMTCD010000013">
    <property type="protein sequence ID" value="MCT7942346.1"/>
    <property type="molecule type" value="Genomic_DNA"/>
</dbReference>
<dbReference type="PROSITE" id="PS01304">
    <property type="entry name" value="UBIH"/>
    <property type="match status" value="1"/>
</dbReference>
<sequence length="407" mass="44702">MYTSQTFDVAIVGGGMVGLATAIGLAEANLKVVVIDASSTQAPSGEPKLRVSAINKASQQLLINLGAWQYLDHSRVSPYQKMMVWDKDGIGKIEFDAHAISENHLGAIIENDAISFALAKRVSELSNITHIEQQKLQRVAFGEREAWLTLENGDNMSAALVVGADGANSWVRQQCQIPLTFWDYGHHAIVATVRTELAHDATARQAFLPDGPLAMLPLYEDNLCSIVWSTSPQHAEQLLALDDVTFGHALTAALDSRLGVCEVVSERHAFPLRMRYARHFARHRLVLAGDAAHTIHPLAGQGVNLGFLDAASIIQTVTELHEQGKDIGDYRHLRALERWRKAEAMEMIATMEAFKRLFAGRNPLKKAIRDIGLSLVDNVAGLKTVFVRQAMGNKMTLPKLCRESISS</sequence>
<evidence type="ECO:0000313" key="13">
    <source>
        <dbReference type="Proteomes" id="UP001155546"/>
    </source>
</evidence>
<dbReference type="GO" id="GO:0110142">
    <property type="term" value="C:ubiquinone biosynthesis complex"/>
    <property type="evidence" value="ECO:0007669"/>
    <property type="project" value="UniProtKB-ARBA"/>
</dbReference>
<evidence type="ECO:0000256" key="7">
    <source>
        <dbReference type="ARBA" id="ARBA00022688"/>
    </source>
</evidence>
<gene>
    <name evidence="12" type="ORF">NE535_11135</name>
</gene>
<comment type="similarity">
    <text evidence="4">Belongs to the UbiH/COQ6 family.</text>
</comment>
<comment type="caution">
    <text evidence="12">The sequence shown here is derived from an EMBL/GenBank/DDBJ whole genome shotgun (WGS) entry which is preliminary data.</text>
</comment>
<evidence type="ECO:0000256" key="5">
    <source>
        <dbReference type="ARBA" id="ARBA00022490"/>
    </source>
</evidence>
<keyword evidence="5" id="KW-0963">Cytoplasm</keyword>
<dbReference type="InterPro" id="IPR002938">
    <property type="entry name" value="FAD-bd"/>
</dbReference>
<dbReference type="FunFam" id="3.50.50.60:FF:000062">
    <property type="entry name" value="FAD-dependent 2-octaprenylphenol hydroxylase"/>
    <property type="match status" value="1"/>
</dbReference>
<evidence type="ECO:0000256" key="8">
    <source>
        <dbReference type="ARBA" id="ARBA00022827"/>
    </source>
</evidence>
<evidence type="ECO:0000256" key="6">
    <source>
        <dbReference type="ARBA" id="ARBA00022630"/>
    </source>
</evidence>
<evidence type="ECO:0000256" key="2">
    <source>
        <dbReference type="ARBA" id="ARBA00004496"/>
    </source>
</evidence>
<evidence type="ECO:0000256" key="4">
    <source>
        <dbReference type="ARBA" id="ARBA00005349"/>
    </source>
</evidence>
<keyword evidence="6" id="KW-0285">Flavoprotein</keyword>
<dbReference type="RefSeq" id="WP_261298716.1">
    <property type="nucleotide sequence ID" value="NZ_JAMTCD010000013.1"/>
</dbReference>
<reference evidence="12" key="1">
    <citation type="journal article" date="2023" name="Int. J. Syst. Evol. Microbiol.">
        <title>&lt;i&gt;Shewanella septentrionalis&lt;/i&gt; sp. nov. and &lt;i&gt;Shewanella holmiensis&lt;/i&gt; sp. nov., isolated from Baltic Sea water and sediments.</title>
        <authorList>
            <person name="Martin-Rodriguez A.J."/>
            <person name="Thorell K."/>
            <person name="Joffre E."/>
            <person name="Jensie-Markopoulos S."/>
            <person name="Moore E.R.B."/>
            <person name="Sjoling A."/>
        </authorList>
    </citation>
    <scope>NUCLEOTIDE SEQUENCE</scope>
    <source>
        <strain evidence="12">SP1S2-7</strain>
    </source>
</reference>
<dbReference type="SUPFAM" id="SSF51905">
    <property type="entry name" value="FAD/NAD(P)-binding domain"/>
    <property type="match status" value="1"/>
</dbReference>
<dbReference type="PANTHER" id="PTHR43876:SF7">
    <property type="entry name" value="UBIQUINONE BIOSYNTHESIS MONOOXYGENASE COQ6, MITOCHONDRIAL"/>
    <property type="match status" value="1"/>
</dbReference>
<feature type="domain" description="FAD-binding" evidence="11">
    <location>
        <begin position="7"/>
        <end position="318"/>
    </location>
</feature>
<evidence type="ECO:0000259" key="11">
    <source>
        <dbReference type="Pfam" id="PF01494"/>
    </source>
</evidence>
<dbReference type="Pfam" id="PF01494">
    <property type="entry name" value="FAD_binding_3"/>
    <property type="match status" value="1"/>
</dbReference>
<dbReference type="NCBIfam" id="TIGR01988">
    <property type="entry name" value="Ubi-OHases"/>
    <property type="match status" value="1"/>
</dbReference>
<organism evidence="12 13">
    <name type="scientific">Shewanella holmiensis</name>
    <dbReference type="NCBI Taxonomy" id="2952222"/>
    <lineage>
        <taxon>Bacteria</taxon>
        <taxon>Pseudomonadati</taxon>
        <taxon>Pseudomonadota</taxon>
        <taxon>Gammaproteobacteria</taxon>
        <taxon>Alteromonadales</taxon>
        <taxon>Shewanellaceae</taxon>
        <taxon>Shewanella</taxon>
    </lineage>
</organism>
<keyword evidence="9" id="KW-0560">Oxidoreductase</keyword>
<dbReference type="Gene3D" id="3.50.50.60">
    <property type="entry name" value="FAD/NAD(P)-binding domain"/>
    <property type="match status" value="2"/>
</dbReference>
<keyword evidence="8" id="KW-0274">FAD</keyword>
<protein>
    <submittedName>
        <fullName evidence="12">FAD-dependent oxidoreductase</fullName>
    </submittedName>
</protein>
<dbReference type="GO" id="GO:0006744">
    <property type="term" value="P:ubiquinone biosynthetic process"/>
    <property type="evidence" value="ECO:0007669"/>
    <property type="project" value="UniProtKB-KW"/>
</dbReference>
<dbReference type="GO" id="GO:0005737">
    <property type="term" value="C:cytoplasm"/>
    <property type="evidence" value="ECO:0007669"/>
    <property type="project" value="UniProtKB-SubCell"/>
</dbReference>
<dbReference type="PRINTS" id="PR00420">
    <property type="entry name" value="RNGMNOXGNASE"/>
</dbReference>
<dbReference type="InterPro" id="IPR051205">
    <property type="entry name" value="UbiH/COQ6_monooxygenase"/>
</dbReference>
<keyword evidence="13" id="KW-1185">Reference proteome</keyword>
<accession>A0A9X3APT4</accession>
<comment type="pathway">
    <text evidence="3">Cofactor biosynthesis; ubiquinone biosynthesis.</text>
</comment>
<comment type="cofactor">
    <cofactor evidence="1">
        <name>FAD</name>
        <dbReference type="ChEBI" id="CHEBI:57692"/>
    </cofactor>
</comment>
<dbReference type="InterPro" id="IPR010971">
    <property type="entry name" value="UbiH/COQ6"/>
</dbReference>
<dbReference type="PANTHER" id="PTHR43876">
    <property type="entry name" value="UBIQUINONE BIOSYNTHESIS MONOOXYGENASE COQ6, MITOCHONDRIAL"/>
    <property type="match status" value="1"/>
</dbReference>
<evidence type="ECO:0000313" key="12">
    <source>
        <dbReference type="EMBL" id="MCT7942346.1"/>
    </source>
</evidence>
<dbReference type="Proteomes" id="UP001155546">
    <property type="component" value="Unassembled WGS sequence"/>
</dbReference>
<dbReference type="InterPro" id="IPR018168">
    <property type="entry name" value="Ubi_Hdrlase_CS"/>
</dbReference>
<evidence type="ECO:0000256" key="9">
    <source>
        <dbReference type="ARBA" id="ARBA00023002"/>
    </source>
</evidence>
<evidence type="ECO:0000256" key="1">
    <source>
        <dbReference type="ARBA" id="ARBA00001974"/>
    </source>
</evidence>
<dbReference type="GO" id="GO:0071949">
    <property type="term" value="F:FAD binding"/>
    <property type="evidence" value="ECO:0007669"/>
    <property type="project" value="InterPro"/>
</dbReference>
<dbReference type="AlphaFoldDB" id="A0A9X3APT4"/>
<dbReference type="FunFam" id="3.50.50.60:FF:000048">
    <property type="entry name" value="2-octaprenyl-3-methyl-6-methoxy-1,4-benzoquinol hydroxylase"/>
    <property type="match status" value="1"/>
</dbReference>
<evidence type="ECO:0000256" key="10">
    <source>
        <dbReference type="ARBA" id="ARBA00023033"/>
    </source>
</evidence>